<reference evidence="1 2" key="1">
    <citation type="submission" date="2019-05" db="EMBL/GenBank/DDBJ databases">
        <title>Emergence of the Ug99 lineage of the wheat stem rust pathogen through somatic hybridization.</title>
        <authorList>
            <person name="Li F."/>
            <person name="Upadhyaya N.M."/>
            <person name="Sperschneider J."/>
            <person name="Matny O."/>
            <person name="Nguyen-Phuc H."/>
            <person name="Mago R."/>
            <person name="Raley C."/>
            <person name="Miller M.E."/>
            <person name="Silverstein K.A.T."/>
            <person name="Henningsen E."/>
            <person name="Hirsch C.D."/>
            <person name="Visser B."/>
            <person name="Pretorius Z.A."/>
            <person name="Steffenson B.J."/>
            <person name="Schwessinger B."/>
            <person name="Dodds P.N."/>
            <person name="Figueroa M."/>
        </authorList>
    </citation>
    <scope>NUCLEOTIDE SEQUENCE [LARGE SCALE GENOMIC DNA]</scope>
    <source>
        <strain evidence="1 2">Ug99</strain>
    </source>
</reference>
<gene>
    <name evidence="1" type="ORF">PGTUg99_011855</name>
</gene>
<organism evidence="1 2">
    <name type="scientific">Puccinia graminis f. sp. tritici</name>
    <dbReference type="NCBI Taxonomy" id="56615"/>
    <lineage>
        <taxon>Eukaryota</taxon>
        <taxon>Fungi</taxon>
        <taxon>Dikarya</taxon>
        <taxon>Basidiomycota</taxon>
        <taxon>Pucciniomycotina</taxon>
        <taxon>Pucciniomycetes</taxon>
        <taxon>Pucciniales</taxon>
        <taxon>Pucciniaceae</taxon>
        <taxon>Puccinia</taxon>
    </lineage>
</organism>
<comment type="caution">
    <text evidence="1">The sequence shown here is derived from an EMBL/GenBank/DDBJ whole genome shotgun (WGS) entry which is preliminary data.</text>
</comment>
<name>A0A5B0SIF4_PUCGR</name>
<dbReference type="EMBL" id="VDEP01000010">
    <property type="protein sequence ID" value="KAA1137249.1"/>
    <property type="molecule type" value="Genomic_DNA"/>
</dbReference>
<dbReference type="AlphaFoldDB" id="A0A5B0SIF4"/>
<protein>
    <submittedName>
        <fullName evidence="1">Uncharacterized protein</fullName>
    </submittedName>
</protein>
<sequence length="52" mass="6082">MEVLRLALVQHSQPHIANHSPPSTPHFRRDAQPSVFSIRSVFEDEEPRKYSR</sequence>
<proteinExistence type="predicted"/>
<dbReference type="Proteomes" id="UP000325313">
    <property type="component" value="Unassembled WGS sequence"/>
</dbReference>
<evidence type="ECO:0000313" key="1">
    <source>
        <dbReference type="EMBL" id="KAA1137249.1"/>
    </source>
</evidence>
<accession>A0A5B0SIF4</accession>
<evidence type="ECO:0000313" key="2">
    <source>
        <dbReference type="Proteomes" id="UP000325313"/>
    </source>
</evidence>